<dbReference type="Pfam" id="PF00501">
    <property type="entry name" value="AMP-binding"/>
    <property type="match status" value="1"/>
</dbReference>
<evidence type="ECO:0000256" key="7">
    <source>
        <dbReference type="ARBA" id="ARBA00034219"/>
    </source>
</evidence>
<comment type="similarity">
    <text evidence="2">Belongs to the ATP-dependent AMP-binding enzyme family.</text>
</comment>
<comment type="catalytic activity">
    <reaction evidence="7">
        <text>(E)-4-coumarate + ATP + H(+) = (E)-4-coumaroyl-AMP + diphosphate</text>
        <dbReference type="Rhea" id="RHEA:72419"/>
        <dbReference type="ChEBI" id="CHEBI:12876"/>
        <dbReference type="ChEBI" id="CHEBI:15378"/>
        <dbReference type="ChEBI" id="CHEBI:30616"/>
        <dbReference type="ChEBI" id="CHEBI:33019"/>
        <dbReference type="ChEBI" id="CHEBI:192348"/>
    </reaction>
    <physiologicalReaction direction="left-to-right" evidence="7">
        <dbReference type="Rhea" id="RHEA:72420"/>
    </physiologicalReaction>
</comment>
<feature type="domain" description="AMP-binding enzyme C-terminal" evidence="12">
    <location>
        <begin position="473"/>
        <end position="547"/>
    </location>
</feature>
<dbReference type="Proteomes" id="UP000515123">
    <property type="component" value="Linkage group 8"/>
</dbReference>
<organism evidence="13 14">
    <name type="scientific">Ananas comosus</name>
    <name type="common">Pineapple</name>
    <name type="synonym">Ananas ananas</name>
    <dbReference type="NCBI Taxonomy" id="4615"/>
    <lineage>
        <taxon>Eukaryota</taxon>
        <taxon>Viridiplantae</taxon>
        <taxon>Streptophyta</taxon>
        <taxon>Embryophyta</taxon>
        <taxon>Tracheophyta</taxon>
        <taxon>Spermatophyta</taxon>
        <taxon>Magnoliopsida</taxon>
        <taxon>Liliopsida</taxon>
        <taxon>Poales</taxon>
        <taxon>Bromeliaceae</taxon>
        <taxon>Bromelioideae</taxon>
        <taxon>Ananas</taxon>
    </lineage>
</organism>
<protein>
    <recommendedName>
        <fullName evidence="3">4-coumarate--CoA ligase</fullName>
        <ecNumber evidence="3">6.2.1.12</ecNumber>
    </recommendedName>
</protein>
<evidence type="ECO:0000256" key="1">
    <source>
        <dbReference type="ARBA" id="ARBA00001946"/>
    </source>
</evidence>
<accession>A0A6P5FJ37</accession>
<reference evidence="13" key="1">
    <citation type="journal article" date="2015" name="Nat. Genet.">
        <title>The pineapple genome and the evolution of CAM photosynthesis.</title>
        <authorList>
            <person name="Ming R."/>
            <person name="VanBuren R."/>
            <person name="Wai C.M."/>
            <person name="Tang H."/>
            <person name="Schatz M.C."/>
            <person name="Bowers J.E."/>
            <person name="Lyons E."/>
            <person name="Wang M.L."/>
            <person name="Chen J."/>
            <person name="Biggers E."/>
            <person name="Zhang J."/>
            <person name="Huang L."/>
            <person name="Zhang L."/>
            <person name="Miao W."/>
            <person name="Zhang J."/>
            <person name="Ye Z."/>
            <person name="Miao C."/>
            <person name="Lin Z."/>
            <person name="Wang H."/>
            <person name="Zhou H."/>
            <person name="Yim W.C."/>
            <person name="Priest H.D."/>
            <person name="Zheng C."/>
            <person name="Woodhouse M."/>
            <person name="Edger P.P."/>
            <person name="Guyot R."/>
            <person name="Guo H.B."/>
            <person name="Guo H."/>
            <person name="Zheng G."/>
            <person name="Singh R."/>
            <person name="Sharma A."/>
            <person name="Min X."/>
            <person name="Zheng Y."/>
            <person name="Lee H."/>
            <person name="Gurtowski J."/>
            <person name="Sedlazeck F.J."/>
            <person name="Harkess A."/>
            <person name="McKain M.R."/>
            <person name="Liao Z."/>
            <person name="Fang J."/>
            <person name="Liu J."/>
            <person name="Zhang X."/>
            <person name="Zhang Q."/>
            <person name="Hu W."/>
            <person name="Qin Y."/>
            <person name="Wang K."/>
            <person name="Chen L.Y."/>
            <person name="Shirley N."/>
            <person name="Lin Y.R."/>
            <person name="Liu L.Y."/>
            <person name="Hernandez A.G."/>
            <person name="Wright C.L."/>
            <person name="Bulone V."/>
            <person name="Tuskan G.A."/>
            <person name="Heath K."/>
            <person name="Zee F."/>
            <person name="Moore P.H."/>
            <person name="Sunkar R."/>
            <person name="Leebens-Mack J.H."/>
            <person name="Mockler T."/>
            <person name="Bennetzen J.L."/>
            <person name="Freeling M."/>
            <person name="Sankoff D."/>
            <person name="Paterson A.H."/>
            <person name="Zhu X."/>
            <person name="Yang X."/>
            <person name="Smith J.A."/>
            <person name="Cushman J.C."/>
            <person name="Paull R.E."/>
            <person name="Yu Q."/>
        </authorList>
    </citation>
    <scope>NUCLEOTIDE SEQUENCE [LARGE SCALE GENOMIC DNA]</scope>
    <source>
        <strain evidence="13">cv. F153</strain>
    </source>
</reference>
<dbReference type="GO" id="GO:0005777">
    <property type="term" value="C:peroxisome"/>
    <property type="evidence" value="ECO:0007669"/>
    <property type="project" value="EnsemblPlants"/>
</dbReference>
<comment type="catalytic activity">
    <reaction evidence="8">
        <text>(E)-4-coumaroyl-AMP + CoA = (E)-4-coumaroyl-CoA + AMP + H(+)</text>
        <dbReference type="Rhea" id="RHEA:72423"/>
        <dbReference type="ChEBI" id="CHEBI:15378"/>
        <dbReference type="ChEBI" id="CHEBI:57287"/>
        <dbReference type="ChEBI" id="CHEBI:85008"/>
        <dbReference type="ChEBI" id="CHEBI:192348"/>
        <dbReference type="ChEBI" id="CHEBI:456215"/>
    </reaction>
    <physiologicalReaction direction="left-to-right" evidence="8">
        <dbReference type="Rhea" id="RHEA:72424"/>
    </physiologicalReaction>
</comment>
<keyword evidence="13" id="KW-1185">Reference proteome</keyword>
<evidence type="ECO:0000256" key="3">
    <source>
        <dbReference type="ARBA" id="ARBA00012959"/>
    </source>
</evidence>
<dbReference type="Gene3D" id="3.30.300.30">
    <property type="match status" value="1"/>
</dbReference>
<keyword evidence="6" id="KW-0067">ATP-binding</keyword>
<comment type="catalytic activity">
    <reaction evidence="9">
        <text>(E)-4-coumarate + ATP + CoA = (E)-4-coumaroyl-CoA + AMP + diphosphate</text>
        <dbReference type="Rhea" id="RHEA:19641"/>
        <dbReference type="ChEBI" id="CHEBI:12876"/>
        <dbReference type="ChEBI" id="CHEBI:30616"/>
        <dbReference type="ChEBI" id="CHEBI:33019"/>
        <dbReference type="ChEBI" id="CHEBI:57287"/>
        <dbReference type="ChEBI" id="CHEBI:85008"/>
        <dbReference type="ChEBI" id="CHEBI:456215"/>
        <dbReference type="EC" id="6.2.1.12"/>
    </reaction>
    <physiologicalReaction direction="left-to-right" evidence="9">
        <dbReference type="Rhea" id="RHEA:19642"/>
    </physiologicalReaction>
</comment>
<keyword evidence="10" id="KW-0472">Membrane</keyword>
<evidence type="ECO:0000259" key="11">
    <source>
        <dbReference type="Pfam" id="PF00501"/>
    </source>
</evidence>
<dbReference type="Gene3D" id="3.40.50.12780">
    <property type="entry name" value="N-terminal domain of ligase-like"/>
    <property type="match status" value="1"/>
</dbReference>
<proteinExistence type="inferred from homology"/>
<keyword evidence="4" id="KW-0436">Ligase</keyword>
<dbReference type="GeneID" id="109713679"/>
<sequence length="562" mass="61654">MEGAMSNRVMSCCVSPNEIKNPAFFSPRTGIYSSKHAPRTLPQNPFLDLVSFLFSHEHQGEIALVDSRTGFSISYKMLRELVDSVASGLQTMGICSKDVVLILLPNSVLFPVILLGVLSIGAVVTTMNSLSSIDEIRKQMRFGNSKLAFTSLENIEKIENLGVLHHIVAVPEDLNYDKAKFPLFDRLISSNSKIMLKPIIHQSDTAAILYSSGTSGLSKGVVITHRNLISMVELFVRFEASQYENKSWNNVYLAALPMFHVYGLSLFTMGLLSLGSTIVVMRRFDMQEAIRAIEKYKVTHFPVVPPILGALVRAKSATGCKLESLMQISSGAAPLSRKVIQDFLRAFPHIDFIQGYGMTESTAVGTRGFNSGGSDKKYKSVGLLAPNMQAKVIDLRSGSCLPPGYSGELWLHGPAIMKGYLNDEDATVSTIVENGWLRTGDLAYFDQDGYLFVMDRLKDTIKYKGFQIAPADLEALLIAHPDILDVTVTSAADEEAGEIPVAFVVRKPGSSLSSGQVIEFVAKQVAPYKKVRKVVFVNSIPKSTAGKVLRRLLKKSHGDSKM</sequence>
<dbReference type="InterPro" id="IPR042099">
    <property type="entry name" value="ANL_N_sf"/>
</dbReference>
<dbReference type="GO" id="GO:0106290">
    <property type="term" value="F:trans-cinnamate-CoA ligase activity"/>
    <property type="evidence" value="ECO:0007669"/>
    <property type="project" value="UniProtKB-ARBA"/>
</dbReference>
<dbReference type="GO" id="GO:0009698">
    <property type="term" value="P:phenylpropanoid metabolic process"/>
    <property type="evidence" value="ECO:0007669"/>
    <property type="project" value="EnsemblPlants"/>
</dbReference>
<feature type="domain" description="AMP-dependent synthetase/ligase" evidence="11">
    <location>
        <begin position="57"/>
        <end position="421"/>
    </location>
</feature>
<dbReference type="InterPro" id="IPR025110">
    <property type="entry name" value="AMP-bd_C"/>
</dbReference>
<dbReference type="Gramene" id="Aco017002.1.mrna1">
    <property type="protein sequence ID" value="Aco017002.1.mrna1"/>
    <property type="gene ID" value="Aco017002.1.path1"/>
</dbReference>
<dbReference type="RefSeq" id="XP_020093438.1">
    <property type="nucleotide sequence ID" value="XM_020237849.1"/>
</dbReference>
<evidence type="ECO:0000256" key="6">
    <source>
        <dbReference type="ARBA" id="ARBA00022840"/>
    </source>
</evidence>
<dbReference type="GO" id="GO:0016207">
    <property type="term" value="F:4-coumarate-CoA ligase activity"/>
    <property type="evidence" value="ECO:0007669"/>
    <property type="project" value="UniProtKB-EC"/>
</dbReference>
<keyword evidence="10" id="KW-0812">Transmembrane</keyword>
<evidence type="ECO:0000256" key="10">
    <source>
        <dbReference type="SAM" id="Phobius"/>
    </source>
</evidence>
<dbReference type="InterPro" id="IPR000873">
    <property type="entry name" value="AMP-dep_synth/lig_dom"/>
</dbReference>
<gene>
    <name evidence="14" type="primary">LOC109713679</name>
</gene>
<name>A0A6P5FJ37_ANACO</name>
<comment type="cofactor">
    <cofactor evidence="1">
        <name>Mg(2+)</name>
        <dbReference type="ChEBI" id="CHEBI:18420"/>
    </cofactor>
</comment>
<dbReference type="GO" id="GO:0006744">
    <property type="term" value="P:ubiquinone biosynthetic process"/>
    <property type="evidence" value="ECO:0007669"/>
    <property type="project" value="EnsemblPlants"/>
</dbReference>
<dbReference type="EC" id="6.2.1.12" evidence="3"/>
<evidence type="ECO:0000256" key="8">
    <source>
        <dbReference type="ARBA" id="ARBA00034223"/>
    </source>
</evidence>
<dbReference type="InterPro" id="IPR020845">
    <property type="entry name" value="AMP-binding_CS"/>
</dbReference>
<evidence type="ECO:0000259" key="12">
    <source>
        <dbReference type="Pfam" id="PF13193"/>
    </source>
</evidence>
<dbReference type="AlphaFoldDB" id="A0A6P5FJ37"/>
<keyword evidence="10" id="KW-1133">Transmembrane helix</keyword>
<dbReference type="PANTHER" id="PTHR24096">
    <property type="entry name" value="LONG-CHAIN-FATTY-ACID--COA LIGASE"/>
    <property type="match status" value="1"/>
</dbReference>
<dbReference type="FunFam" id="3.40.50.12780:FF:000003">
    <property type="entry name" value="Long-chain-fatty-acid--CoA ligase FadD"/>
    <property type="match status" value="1"/>
</dbReference>
<feature type="transmembrane region" description="Helical" evidence="10">
    <location>
        <begin position="99"/>
        <end position="124"/>
    </location>
</feature>
<dbReference type="PANTHER" id="PTHR24096:SF149">
    <property type="entry name" value="AMP-BINDING DOMAIN-CONTAINING PROTEIN-RELATED"/>
    <property type="match status" value="1"/>
</dbReference>
<evidence type="ECO:0000313" key="14">
    <source>
        <dbReference type="RefSeq" id="XP_020093438.1"/>
    </source>
</evidence>
<evidence type="ECO:0000256" key="2">
    <source>
        <dbReference type="ARBA" id="ARBA00006432"/>
    </source>
</evidence>
<reference evidence="14" key="2">
    <citation type="submission" date="2025-08" db="UniProtKB">
        <authorList>
            <consortium name="RefSeq"/>
        </authorList>
    </citation>
    <scope>IDENTIFICATION</scope>
    <source>
        <tissue evidence="14">Leaf</tissue>
    </source>
</reference>
<dbReference type="OrthoDB" id="10253869at2759"/>
<evidence type="ECO:0000256" key="5">
    <source>
        <dbReference type="ARBA" id="ARBA00022741"/>
    </source>
</evidence>
<dbReference type="GO" id="GO:0005524">
    <property type="term" value="F:ATP binding"/>
    <property type="evidence" value="ECO:0007669"/>
    <property type="project" value="UniProtKB-KW"/>
</dbReference>
<dbReference type="FunFam" id="3.30.300.30:FF:000007">
    <property type="entry name" value="4-coumarate--CoA ligase 2"/>
    <property type="match status" value="1"/>
</dbReference>
<evidence type="ECO:0000313" key="13">
    <source>
        <dbReference type="Proteomes" id="UP000515123"/>
    </source>
</evidence>
<dbReference type="SUPFAM" id="SSF56801">
    <property type="entry name" value="Acetyl-CoA synthetase-like"/>
    <property type="match status" value="1"/>
</dbReference>
<keyword evidence="5" id="KW-0547">Nucleotide-binding</keyword>
<feature type="transmembrane region" description="Helical" evidence="10">
    <location>
        <begin position="259"/>
        <end position="281"/>
    </location>
</feature>
<evidence type="ECO:0000256" key="9">
    <source>
        <dbReference type="ARBA" id="ARBA00034252"/>
    </source>
</evidence>
<dbReference type="InterPro" id="IPR045851">
    <property type="entry name" value="AMP-bd_C_sf"/>
</dbReference>
<dbReference type="Pfam" id="PF13193">
    <property type="entry name" value="AMP-binding_C"/>
    <property type="match status" value="1"/>
</dbReference>
<dbReference type="PROSITE" id="PS00455">
    <property type="entry name" value="AMP_BINDING"/>
    <property type="match status" value="1"/>
</dbReference>
<evidence type="ECO:0000256" key="4">
    <source>
        <dbReference type="ARBA" id="ARBA00022598"/>
    </source>
</evidence>
<dbReference type="CDD" id="cd05904">
    <property type="entry name" value="4CL"/>
    <property type="match status" value="1"/>
</dbReference>